<dbReference type="RefSeq" id="XP_017346181.1">
    <property type="nucleotide sequence ID" value="XM_017490692.3"/>
</dbReference>
<evidence type="ECO:0000313" key="2">
    <source>
        <dbReference type="RefSeq" id="XP_017346181.1"/>
    </source>
</evidence>
<dbReference type="Proteomes" id="UP000221080">
    <property type="component" value="Chromosome 17"/>
</dbReference>
<gene>
    <name evidence="2" type="primary">LOC108277785</name>
</gene>
<reference evidence="2" key="2">
    <citation type="submission" date="2025-08" db="UniProtKB">
        <authorList>
            <consortium name="RefSeq"/>
        </authorList>
    </citation>
    <scope>IDENTIFICATION</scope>
    <source>
        <tissue evidence="2">Blood</tissue>
    </source>
</reference>
<name>A0A2D0SU23_ICTPU</name>
<accession>A0A2D0SU23</accession>
<dbReference type="GeneID" id="108277785"/>
<dbReference type="PANTHER" id="PTHR37349:SF1">
    <property type="entry name" value="TESTIS-EXPRESSED PROTEIN 12"/>
    <property type="match status" value="1"/>
</dbReference>
<dbReference type="Pfam" id="PF15219">
    <property type="entry name" value="TEX12"/>
    <property type="match status" value="1"/>
</dbReference>
<dbReference type="PANTHER" id="PTHR37349">
    <property type="entry name" value="TESTIS-EXPRESSED PROTEIN 12"/>
    <property type="match status" value="1"/>
</dbReference>
<evidence type="ECO:0000313" key="1">
    <source>
        <dbReference type="Proteomes" id="UP000221080"/>
    </source>
</evidence>
<dbReference type="AlphaFoldDB" id="A0A2D0SU23"/>
<organism evidence="1 2">
    <name type="scientific">Ictalurus punctatus</name>
    <name type="common">Channel catfish</name>
    <name type="synonym">Silurus punctatus</name>
    <dbReference type="NCBI Taxonomy" id="7998"/>
    <lineage>
        <taxon>Eukaryota</taxon>
        <taxon>Metazoa</taxon>
        <taxon>Chordata</taxon>
        <taxon>Craniata</taxon>
        <taxon>Vertebrata</taxon>
        <taxon>Euteleostomi</taxon>
        <taxon>Actinopterygii</taxon>
        <taxon>Neopterygii</taxon>
        <taxon>Teleostei</taxon>
        <taxon>Ostariophysi</taxon>
        <taxon>Siluriformes</taxon>
        <taxon>Ictaluridae</taxon>
        <taxon>Ictalurus</taxon>
    </lineage>
</organism>
<sequence length="157" mass="17235">MAAHLTDPTDFRQGQPVACLPGCVQCSHCRTMTGKGSQMTLRGTDVKGTKLKMPEAEHAGAFCDDSPAKRMKVSRTKLAPVDGTEGFEKAWSGAVREINCLFTKYPEMLRERAAVDASQIQELTNILTEALSLESQLKEKKEHLRQSLAVISDKLQG</sequence>
<reference evidence="1" key="1">
    <citation type="journal article" date="2016" name="Nat. Commun.">
        <title>The channel catfish genome sequence provides insights into the evolution of scale formation in teleosts.</title>
        <authorList>
            <person name="Liu Z."/>
            <person name="Liu S."/>
            <person name="Yao J."/>
            <person name="Bao L."/>
            <person name="Zhang J."/>
            <person name="Li Y."/>
            <person name="Jiang C."/>
            <person name="Sun L."/>
            <person name="Wang R."/>
            <person name="Zhang Y."/>
            <person name="Zhou T."/>
            <person name="Zeng Q."/>
            <person name="Fu Q."/>
            <person name="Gao S."/>
            <person name="Li N."/>
            <person name="Koren S."/>
            <person name="Jiang Y."/>
            <person name="Zimin A."/>
            <person name="Xu P."/>
            <person name="Phillippy A.M."/>
            <person name="Geng X."/>
            <person name="Song L."/>
            <person name="Sun F."/>
            <person name="Li C."/>
            <person name="Wang X."/>
            <person name="Chen A."/>
            <person name="Jin Y."/>
            <person name="Yuan Z."/>
            <person name="Yang Y."/>
            <person name="Tan S."/>
            <person name="Peatman E."/>
            <person name="Lu J."/>
            <person name="Qin Z."/>
            <person name="Dunham R."/>
            <person name="Li Z."/>
            <person name="Sonstegard T."/>
            <person name="Feng J."/>
            <person name="Danzmann R.G."/>
            <person name="Schroeder S."/>
            <person name="Scheffler B."/>
            <person name="Duke M.V."/>
            <person name="Ballard L."/>
            <person name="Kucuktas H."/>
            <person name="Kaltenboeck L."/>
            <person name="Liu H."/>
            <person name="Armbruster J."/>
            <person name="Xie Y."/>
            <person name="Kirby M.L."/>
            <person name="Tian Y."/>
            <person name="Flanagan M.E."/>
            <person name="Mu W."/>
            <person name="Waldbieser G.C."/>
        </authorList>
    </citation>
    <scope>NUCLEOTIDE SEQUENCE [LARGE SCALE GENOMIC DNA]</scope>
    <source>
        <strain evidence="1">SDA103</strain>
    </source>
</reference>
<protein>
    <submittedName>
        <fullName evidence="2">Testis-expressed protein 12 isoform X2</fullName>
    </submittedName>
</protein>
<dbReference type="OrthoDB" id="6155282at2759"/>
<proteinExistence type="predicted"/>
<dbReference type="KEGG" id="ipu:108277785"/>
<keyword evidence="1" id="KW-1185">Reference proteome</keyword>
<dbReference type="InterPro" id="IPR029193">
    <property type="entry name" value="TEX12"/>
</dbReference>